<feature type="transmembrane region" description="Helical" evidence="7">
    <location>
        <begin position="101"/>
        <end position="121"/>
    </location>
</feature>
<dbReference type="PROSITE" id="PS50850">
    <property type="entry name" value="MFS"/>
    <property type="match status" value="1"/>
</dbReference>
<feature type="transmembrane region" description="Helical" evidence="7">
    <location>
        <begin position="167"/>
        <end position="187"/>
    </location>
</feature>
<comment type="caution">
    <text evidence="9">The sequence shown here is derived from an EMBL/GenBank/DDBJ whole genome shotgun (WGS) entry which is preliminary data.</text>
</comment>
<feature type="region of interest" description="Disordered" evidence="6">
    <location>
        <begin position="609"/>
        <end position="631"/>
    </location>
</feature>
<dbReference type="Pfam" id="PF07690">
    <property type="entry name" value="MFS_1"/>
    <property type="match status" value="1"/>
</dbReference>
<dbReference type="Gene3D" id="1.20.1720.10">
    <property type="entry name" value="Multidrug resistance protein D"/>
    <property type="match status" value="1"/>
</dbReference>
<evidence type="ECO:0000256" key="4">
    <source>
        <dbReference type="ARBA" id="ARBA00022989"/>
    </source>
</evidence>
<dbReference type="CDD" id="cd17323">
    <property type="entry name" value="MFS_Tpo1_MDR_like"/>
    <property type="match status" value="1"/>
</dbReference>
<reference evidence="9 10" key="1">
    <citation type="submission" date="2015-09" db="EMBL/GenBank/DDBJ databases">
        <title>Host preference determinants of Valsa canker pathogens revealed by comparative genomics.</title>
        <authorList>
            <person name="Yin Z."/>
            <person name="Huang L."/>
        </authorList>
    </citation>
    <scope>NUCLEOTIDE SEQUENCE [LARGE SCALE GENOMIC DNA]</scope>
    <source>
        <strain evidence="9 10">SXYLt</strain>
    </source>
</reference>
<dbReference type="SUPFAM" id="SSF103473">
    <property type="entry name" value="MFS general substrate transporter"/>
    <property type="match status" value="1"/>
</dbReference>
<feature type="region of interest" description="Disordered" evidence="6">
    <location>
        <begin position="580"/>
        <end position="599"/>
    </location>
</feature>
<name>A0A423XGA3_9PEZI</name>
<dbReference type="InterPro" id="IPR020846">
    <property type="entry name" value="MFS_dom"/>
</dbReference>
<evidence type="ECO:0000256" key="1">
    <source>
        <dbReference type="ARBA" id="ARBA00004141"/>
    </source>
</evidence>
<feature type="transmembrane region" description="Helical" evidence="7">
    <location>
        <begin position="513"/>
        <end position="531"/>
    </location>
</feature>
<keyword evidence="10" id="KW-1185">Reference proteome</keyword>
<feature type="transmembrane region" description="Helical" evidence="7">
    <location>
        <begin position="141"/>
        <end position="160"/>
    </location>
</feature>
<dbReference type="EMBL" id="LKEB01000010">
    <property type="protein sequence ID" value="ROW15270.1"/>
    <property type="molecule type" value="Genomic_DNA"/>
</dbReference>
<feature type="transmembrane region" description="Helical" evidence="7">
    <location>
        <begin position="256"/>
        <end position="276"/>
    </location>
</feature>
<keyword evidence="3 7" id="KW-0812">Transmembrane</keyword>
<evidence type="ECO:0000313" key="10">
    <source>
        <dbReference type="Proteomes" id="UP000285146"/>
    </source>
</evidence>
<evidence type="ECO:0000256" key="5">
    <source>
        <dbReference type="ARBA" id="ARBA00023136"/>
    </source>
</evidence>
<dbReference type="PANTHER" id="PTHR23502">
    <property type="entry name" value="MAJOR FACILITATOR SUPERFAMILY"/>
    <property type="match status" value="1"/>
</dbReference>
<dbReference type="Gene3D" id="1.20.1250.20">
    <property type="entry name" value="MFS general substrate transporter like domains"/>
    <property type="match status" value="1"/>
</dbReference>
<evidence type="ECO:0000259" key="8">
    <source>
        <dbReference type="PROSITE" id="PS50850"/>
    </source>
</evidence>
<accession>A0A423XGA3</accession>
<feature type="transmembrane region" description="Helical" evidence="7">
    <location>
        <begin position="537"/>
        <end position="557"/>
    </location>
</feature>
<feature type="compositionally biased region" description="Polar residues" evidence="6">
    <location>
        <begin position="14"/>
        <end position="49"/>
    </location>
</feature>
<dbReference type="Proteomes" id="UP000285146">
    <property type="component" value="Unassembled WGS sequence"/>
</dbReference>
<feature type="region of interest" description="Disordered" evidence="6">
    <location>
        <begin position="1"/>
        <end position="84"/>
    </location>
</feature>
<evidence type="ECO:0000256" key="6">
    <source>
        <dbReference type="SAM" id="MobiDB-lite"/>
    </source>
</evidence>
<dbReference type="FunFam" id="1.20.1720.10:FF:000009">
    <property type="entry name" value="MFS multidrug transporter"/>
    <property type="match status" value="1"/>
</dbReference>
<protein>
    <recommendedName>
        <fullName evidence="8">Major facilitator superfamily (MFS) profile domain-containing protein</fullName>
    </recommendedName>
</protein>
<gene>
    <name evidence="9" type="ORF">VPNG_03084</name>
</gene>
<feature type="transmembrane region" description="Helical" evidence="7">
    <location>
        <begin position="392"/>
        <end position="416"/>
    </location>
</feature>
<organism evidence="9 10">
    <name type="scientific">Cytospora leucostoma</name>
    <dbReference type="NCBI Taxonomy" id="1230097"/>
    <lineage>
        <taxon>Eukaryota</taxon>
        <taxon>Fungi</taxon>
        <taxon>Dikarya</taxon>
        <taxon>Ascomycota</taxon>
        <taxon>Pezizomycotina</taxon>
        <taxon>Sordariomycetes</taxon>
        <taxon>Sordariomycetidae</taxon>
        <taxon>Diaporthales</taxon>
        <taxon>Cytosporaceae</taxon>
        <taxon>Cytospora</taxon>
    </lineage>
</organism>
<dbReference type="PANTHER" id="PTHR23502:SF51">
    <property type="entry name" value="QUINIDINE RESISTANCE PROTEIN 1-RELATED"/>
    <property type="match status" value="1"/>
</dbReference>
<dbReference type="OrthoDB" id="440553at2759"/>
<dbReference type="InterPro" id="IPR011701">
    <property type="entry name" value="MFS"/>
</dbReference>
<dbReference type="AlphaFoldDB" id="A0A423XGA3"/>
<keyword evidence="2" id="KW-0813">Transport</keyword>
<dbReference type="FunCoup" id="A0A423XGA3">
    <property type="interactions" value="58"/>
</dbReference>
<dbReference type="InParanoid" id="A0A423XGA3"/>
<feature type="transmembrane region" description="Helical" evidence="7">
    <location>
        <begin position="447"/>
        <end position="466"/>
    </location>
</feature>
<proteinExistence type="predicted"/>
<dbReference type="STRING" id="1230097.A0A423XGA3"/>
<feature type="compositionally biased region" description="Basic and acidic residues" evidence="6">
    <location>
        <begin position="1"/>
        <end position="11"/>
    </location>
</feature>
<feature type="transmembrane region" description="Helical" evidence="7">
    <location>
        <begin position="353"/>
        <end position="372"/>
    </location>
</feature>
<evidence type="ECO:0000256" key="2">
    <source>
        <dbReference type="ARBA" id="ARBA00022448"/>
    </source>
</evidence>
<evidence type="ECO:0000256" key="7">
    <source>
        <dbReference type="SAM" id="Phobius"/>
    </source>
</evidence>
<dbReference type="InterPro" id="IPR036259">
    <property type="entry name" value="MFS_trans_sf"/>
</dbReference>
<keyword evidence="4 7" id="KW-1133">Transmembrane helix</keyword>
<comment type="subcellular location">
    <subcellularLocation>
        <location evidence="1">Membrane</location>
        <topology evidence="1">Multi-pass membrane protein</topology>
    </subcellularLocation>
</comment>
<dbReference type="GO" id="GO:0005886">
    <property type="term" value="C:plasma membrane"/>
    <property type="evidence" value="ECO:0007669"/>
    <property type="project" value="TreeGrafter"/>
</dbReference>
<keyword evidence="5 7" id="KW-0472">Membrane</keyword>
<feature type="transmembrane region" description="Helical" evidence="7">
    <location>
        <begin position="472"/>
        <end position="492"/>
    </location>
</feature>
<sequence length="631" mass="68352">MAPSREHREPADDNMNSETASIKSTKDQSTVIQQPTNQESTGSSTTKSQSFDDEGDRLERSVPADQQPPSEEIVASPSSDGDPLDVVPKQYSAFTVWDKRLIVLGASLSAFFSPLTAQIYFPALTLLEQDFHVSSSKINLTIMAYMILQGISPAVIGGFADTAGRRPAYIICFVIYIGANIGVALCHTYAQLIVLRCLQSAGSASTVALCQAVVADTITSSERGQYMGITVLPIVLAPSLGPVLGGILSQYLGWRWIFWFLTILAGVALVLMLLFFPETCRKIVGDGSVRAHPAYKTPWQMIKDSHRKRQARKSNDPDALKRITTATSSTSRPKLKINFGNPFDAFKLLFEPLLGLLLFYSAIVFAGFYAIATVMPSQFSRLYGFDEIKVGLMYLPMAGGSIVAAFVVGPAINWNYRRHAKLLGMSLNKGRQDDLSNFPIERARIEIGLPLLGLSALVVFAWGWALQYNAPVAVPCVLLFLMGVGMIGFNNASMVLVTDMYRTKAGAATAANNLTRCLIGAAFTAAISPMINGIGAGWSFTIIGFLYLAGAPLMLLIMKNGIKWRRRIAEKEERKKAKALVKSQKGLAEGGSTDADKFSEKEFTTSGANEMGVVSTAEDDGSGRVIGVEKA</sequence>
<evidence type="ECO:0000313" key="9">
    <source>
        <dbReference type="EMBL" id="ROW15270.1"/>
    </source>
</evidence>
<dbReference type="GO" id="GO:0022857">
    <property type="term" value="F:transmembrane transporter activity"/>
    <property type="evidence" value="ECO:0007669"/>
    <property type="project" value="InterPro"/>
</dbReference>
<evidence type="ECO:0000256" key="3">
    <source>
        <dbReference type="ARBA" id="ARBA00022692"/>
    </source>
</evidence>
<feature type="domain" description="Major facilitator superfamily (MFS) profile" evidence="8">
    <location>
        <begin position="102"/>
        <end position="562"/>
    </location>
</feature>